<name>A0A397JT48_9GLOM</name>
<dbReference type="Proteomes" id="UP000266861">
    <property type="component" value="Unassembled WGS sequence"/>
</dbReference>
<gene>
    <name evidence="1" type="ORF">Glove_7g8</name>
</gene>
<proteinExistence type="predicted"/>
<keyword evidence="2" id="KW-1185">Reference proteome</keyword>
<accession>A0A397JT48</accession>
<organism evidence="1 2">
    <name type="scientific">Diversispora epigaea</name>
    <dbReference type="NCBI Taxonomy" id="1348612"/>
    <lineage>
        <taxon>Eukaryota</taxon>
        <taxon>Fungi</taxon>
        <taxon>Fungi incertae sedis</taxon>
        <taxon>Mucoromycota</taxon>
        <taxon>Glomeromycotina</taxon>
        <taxon>Glomeromycetes</taxon>
        <taxon>Diversisporales</taxon>
        <taxon>Diversisporaceae</taxon>
        <taxon>Diversispora</taxon>
    </lineage>
</organism>
<evidence type="ECO:0000313" key="1">
    <source>
        <dbReference type="EMBL" id="RHZ90138.1"/>
    </source>
</evidence>
<dbReference type="STRING" id="1348612.A0A397JT48"/>
<comment type="caution">
    <text evidence="1">The sequence shown here is derived from an EMBL/GenBank/DDBJ whole genome shotgun (WGS) entry which is preliminary data.</text>
</comment>
<evidence type="ECO:0008006" key="3">
    <source>
        <dbReference type="Google" id="ProtNLM"/>
    </source>
</evidence>
<reference evidence="1 2" key="1">
    <citation type="submission" date="2018-08" db="EMBL/GenBank/DDBJ databases">
        <title>Genome and evolution of the arbuscular mycorrhizal fungus Diversispora epigaea (formerly Glomus versiforme) and its bacterial endosymbionts.</title>
        <authorList>
            <person name="Sun X."/>
            <person name="Fei Z."/>
            <person name="Harrison M."/>
        </authorList>
    </citation>
    <scope>NUCLEOTIDE SEQUENCE [LARGE SCALE GENOMIC DNA]</scope>
    <source>
        <strain evidence="1 2">IT104</strain>
    </source>
</reference>
<sequence>MNIFDENLLPFNCTNETNENRSNKSIKASLYKEKIFITWQEAFDIIKLGKKAKRTAQCEHRGNYIIKSASKQTTTKCIGCTWHINLSEPIAENSFNHVYITTFHNIHSHNLNPNIIQFENNKQIPFEIMKKIEFLTV</sequence>
<evidence type="ECO:0000313" key="2">
    <source>
        <dbReference type="Proteomes" id="UP000266861"/>
    </source>
</evidence>
<dbReference type="EMBL" id="PQFF01000005">
    <property type="protein sequence ID" value="RHZ90138.1"/>
    <property type="molecule type" value="Genomic_DNA"/>
</dbReference>
<protein>
    <recommendedName>
        <fullName evidence="3">FAR1 domain-containing protein</fullName>
    </recommendedName>
</protein>
<dbReference type="OrthoDB" id="2362940at2759"/>
<dbReference type="AlphaFoldDB" id="A0A397JT48"/>